<evidence type="ECO:0000256" key="1">
    <source>
        <dbReference type="ARBA" id="ARBA00006432"/>
    </source>
</evidence>
<name>A0A2C9WPP2_MANES</name>
<keyword evidence="2 7" id="KW-0436">Ligase</keyword>
<dbReference type="UniPathway" id="UPA00199"/>
<proteinExistence type="inferred from homology"/>
<keyword evidence="7" id="KW-0443">Lipid metabolism</keyword>
<dbReference type="GO" id="GO:0005783">
    <property type="term" value="C:endoplasmic reticulum"/>
    <property type="evidence" value="ECO:0000318"/>
    <property type="project" value="GO_Central"/>
</dbReference>
<dbReference type="GO" id="GO:0010025">
    <property type="term" value="P:wax biosynthetic process"/>
    <property type="evidence" value="ECO:0000318"/>
    <property type="project" value="GO_Central"/>
</dbReference>
<comment type="catalytic activity">
    <reaction evidence="7">
        <text>a long-chain fatty acid + ATP + CoA = a long-chain fatty acyl-CoA + AMP + diphosphate</text>
        <dbReference type="Rhea" id="RHEA:15421"/>
        <dbReference type="ChEBI" id="CHEBI:30616"/>
        <dbReference type="ChEBI" id="CHEBI:33019"/>
        <dbReference type="ChEBI" id="CHEBI:57287"/>
        <dbReference type="ChEBI" id="CHEBI:57560"/>
        <dbReference type="ChEBI" id="CHEBI:83139"/>
        <dbReference type="ChEBI" id="CHEBI:456215"/>
        <dbReference type="EC" id="6.2.1.3"/>
    </reaction>
</comment>
<dbReference type="GO" id="GO:0010143">
    <property type="term" value="P:cutin biosynthetic process"/>
    <property type="evidence" value="ECO:0000318"/>
    <property type="project" value="GO_Central"/>
</dbReference>
<evidence type="ECO:0000256" key="3">
    <source>
        <dbReference type="ARBA" id="ARBA00022741"/>
    </source>
</evidence>
<evidence type="ECO:0000256" key="2">
    <source>
        <dbReference type="ARBA" id="ARBA00022598"/>
    </source>
</evidence>
<feature type="domain" description="AMP-dependent synthetase/ligase" evidence="8">
    <location>
        <begin position="63"/>
        <end position="480"/>
    </location>
</feature>
<dbReference type="InterPro" id="IPR000873">
    <property type="entry name" value="AMP-dep_synth/lig_dom"/>
</dbReference>
<evidence type="ECO:0000313" key="10">
    <source>
        <dbReference type="Proteomes" id="UP000091857"/>
    </source>
</evidence>
<keyword evidence="3 7" id="KW-0547">Nucleotide-binding</keyword>
<dbReference type="GO" id="GO:0016020">
    <property type="term" value="C:membrane"/>
    <property type="evidence" value="ECO:0000318"/>
    <property type="project" value="GO_Central"/>
</dbReference>
<dbReference type="GO" id="GO:0005524">
    <property type="term" value="F:ATP binding"/>
    <property type="evidence" value="ECO:0007669"/>
    <property type="project" value="UniProtKB-KW"/>
</dbReference>
<dbReference type="InterPro" id="IPR045311">
    <property type="entry name" value="LC-FACS_euk"/>
</dbReference>
<dbReference type="SUPFAM" id="SSF56801">
    <property type="entry name" value="Acetyl-CoA synthetase-like"/>
    <property type="match status" value="1"/>
</dbReference>
<dbReference type="InterPro" id="IPR042099">
    <property type="entry name" value="ANL_N_sf"/>
</dbReference>
<evidence type="ECO:0000256" key="5">
    <source>
        <dbReference type="ARBA" id="ARBA00022840"/>
    </source>
</evidence>
<dbReference type="STRING" id="3983.A0A2C9WPP2"/>
<comment type="function">
    <text evidence="7">Catalyzes the conversion of long-chain fatty acids to their active form acyl-CoAs for both synthesis of cellular lipids, and degradation via beta-oxidation.</text>
</comment>
<evidence type="ECO:0000256" key="6">
    <source>
        <dbReference type="ARBA" id="ARBA00026121"/>
    </source>
</evidence>
<keyword evidence="5 7" id="KW-0067">ATP-binding</keyword>
<dbReference type="EC" id="6.2.1.3" evidence="6 7"/>
<comment type="similarity">
    <text evidence="1 7">Belongs to the ATP-dependent AMP-binding enzyme family.</text>
</comment>
<evidence type="ECO:0000313" key="9">
    <source>
        <dbReference type="EMBL" id="OAY61958.1"/>
    </source>
</evidence>
<accession>A0A2C9WPP2</accession>
<evidence type="ECO:0000256" key="4">
    <source>
        <dbReference type="ARBA" id="ARBA00022832"/>
    </source>
</evidence>
<protein>
    <recommendedName>
        <fullName evidence="6 7">Long-chain-fatty-acid--CoA ligase</fullName>
        <ecNumber evidence="6 7">6.2.1.3</ecNumber>
    </recommendedName>
</protein>
<keyword evidence="4 7" id="KW-0276">Fatty acid metabolism</keyword>
<evidence type="ECO:0000256" key="7">
    <source>
        <dbReference type="RuleBase" id="RU369030"/>
    </source>
</evidence>
<dbReference type="OrthoDB" id="1700726at2759"/>
<sequence>MKTFLAQVEEGKEGKDGNPSVGPVYRNVLSKDGFPPLDSDMITAWDIFSVSVKKHPGNKMLGWRNFVDGKVGPYVWKTYKEVYEEVLQIGSALRANGAKTGCRVGIYGANCPQWIVAMEACSGHSLVCVPLYDTLGPRAVNFIIDHAEIDFVFIQDKKVKELLNPDCESASRLKVIVCFTSLTEEEKDKAAQMQIKAYSWEEFLYLGKENPSEIVPPQPLNICTIMYTSGTSGDPKGVVLTHETISNFVRGVDLFLEQMEDKMTADDVYLSFLPLAHILDRVTEEYCFRKGASVGYYHGDLNALRDDLMELKPTFLAGVPRVFEKIHEGIKKALEELNPVRRRIFEALYKYKLAWLNRGYKQKYASPLADLLAFRKVKAKLGGRIRLIVSGGAPLSPEVEEFLRVTTCAFMLQGYGLTETCGPITISFPDEMCMMGSVGSLGLYNEIRLEEVPEMGYNPLGNPSCGEICVRGQTLFSEYYKNPELTRASIKDGWFHTGDIGEILPIGVLKIIDRRKNLVKLSQGEYVAIEYLENVYGITPIVEDIWVYGDSFKSMLVAVVVLHEENTKQWAAFNGHTGSFHELCSLDQLQQHVLAELKSTAQKNKLRGFEYIKGVILESRPFDMERDLVTATLKKKRNKLLNYYQGDIDELYRKLAVRRAQS</sequence>
<dbReference type="CDD" id="cd05927">
    <property type="entry name" value="LC-FACS_euk"/>
    <property type="match status" value="1"/>
</dbReference>
<gene>
    <name evidence="9" type="ORF">MANES_01G230600v8</name>
</gene>
<dbReference type="Gramene" id="Manes.01G230600.1.v8.1">
    <property type="protein sequence ID" value="Manes.01G230600.1.v8.1.CDS"/>
    <property type="gene ID" value="Manes.01G230600.v8.1"/>
</dbReference>
<dbReference type="PANTHER" id="PTHR43272">
    <property type="entry name" value="LONG-CHAIN-FATTY-ACID--COA LIGASE"/>
    <property type="match status" value="1"/>
</dbReference>
<dbReference type="AlphaFoldDB" id="A0A2C9WPP2"/>
<comment type="pathway">
    <text evidence="7">Lipid metabolism; fatty acid metabolism.</text>
</comment>
<evidence type="ECO:0000259" key="8">
    <source>
        <dbReference type="Pfam" id="PF00501"/>
    </source>
</evidence>
<reference evidence="10" key="1">
    <citation type="journal article" date="2016" name="Nat. Biotechnol.">
        <title>Sequencing wild and cultivated cassava and related species reveals extensive interspecific hybridization and genetic diversity.</title>
        <authorList>
            <person name="Bredeson J.V."/>
            <person name="Lyons J.B."/>
            <person name="Prochnik S.E."/>
            <person name="Wu G.A."/>
            <person name="Ha C.M."/>
            <person name="Edsinger-Gonzales E."/>
            <person name="Grimwood J."/>
            <person name="Schmutz J."/>
            <person name="Rabbi I.Y."/>
            <person name="Egesi C."/>
            <person name="Nauluvula P."/>
            <person name="Lebot V."/>
            <person name="Ndunguru J."/>
            <person name="Mkamilo G."/>
            <person name="Bart R.S."/>
            <person name="Setter T.L."/>
            <person name="Gleadow R.M."/>
            <person name="Kulakow P."/>
            <person name="Ferguson M.E."/>
            <person name="Rounsley S."/>
            <person name="Rokhsar D.S."/>
        </authorList>
    </citation>
    <scope>NUCLEOTIDE SEQUENCE [LARGE SCALE GENOMIC DNA]</scope>
    <source>
        <strain evidence="10">cv. AM560-2</strain>
    </source>
</reference>
<dbReference type="OMA" id="ARNSPQW"/>
<dbReference type="Gene3D" id="3.40.50.12780">
    <property type="entry name" value="N-terminal domain of ligase-like"/>
    <property type="match status" value="1"/>
</dbReference>
<dbReference type="Proteomes" id="UP000091857">
    <property type="component" value="Chromosome 1"/>
</dbReference>
<organism evidence="9 10">
    <name type="scientific">Manihot esculenta</name>
    <name type="common">Cassava</name>
    <name type="synonym">Jatropha manihot</name>
    <dbReference type="NCBI Taxonomy" id="3983"/>
    <lineage>
        <taxon>Eukaryota</taxon>
        <taxon>Viridiplantae</taxon>
        <taxon>Streptophyta</taxon>
        <taxon>Embryophyta</taxon>
        <taxon>Tracheophyta</taxon>
        <taxon>Spermatophyta</taxon>
        <taxon>Magnoliopsida</taxon>
        <taxon>eudicotyledons</taxon>
        <taxon>Gunneridae</taxon>
        <taxon>Pentapetalae</taxon>
        <taxon>rosids</taxon>
        <taxon>fabids</taxon>
        <taxon>Malpighiales</taxon>
        <taxon>Euphorbiaceae</taxon>
        <taxon>Crotonoideae</taxon>
        <taxon>Manihoteae</taxon>
        <taxon>Manihot</taxon>
    </lineage>
</organism>
<dbReference type="GO" id="GO:0004467">
    <property type="term" value="F:long-chain fatty acid-CoA ligase activity"/>
    <property type="evidence" value="ECO:0000318"/>
    <property type="project" value="GO_Central"/>
</dbReference>
<dbReference type="PANTHER" id="PTHR43272:SF6">
    <property type="entry name" value="LONG CHAIN ACYL-COA SYNTHETASE 1"/>
    <property type="match status" value="1"/>
</dbReference>
<keyword evidence="10" id="KW-1185">Reference proteome</keyword>
<dbReference type="Pfam" id="PF00501">
    <property type="entry name" value="AMP-binding"/>
    <property type="match status" value="1"/>
</dbReference>
<comment type="caution">
    <text evidence="9">The sequence shown here is derived from an EMBL/GenBank/DDBJ whole genome shotgun (WGS) entry which is preliminary data.</text>
</comment>
<dbReference type="EMBL" id="CM004387">
    <property type="protein sequence ID" value="OAY61958.1"/>
    <property type="molecule type" value="Genomic_DNA"/>
</dbReference>
<dbReference type="PROSITE" id="PS00455">
    <property type="entry name" value="AMP_BINDING"/>
    <property type="match status" value="1"/>
</dbReference>
<dbReference type="InterPro" id="IPR020845">
    <property type="entry name" value="AMP-binding_CS"/>
</dbReference>